<sequence>MHTFEIIRSLTRSSPRTSPRKRPESSRNSDLSSDTSPTPSKPVDIPGKAPSMDYVGDPVHIATPPRRCPPINGGLNAERKPKEDQILAGIEKGEKESGHNRTDSALVPISPFDPFVLNSLPEYAQRKLLKNVDPNEVYRVIFLKPASDSLRAVAEDILRKLVAKSQLLVFFSAVTAPWYSPNMSVMTLEFSSVSCEDNNVVTFTDINPIPQYRRTSGGRREKIWDFWAVFEEFVNNRNEKVRLEGVTVNFAPLQRVAGAEVKRIDKDGPITIHKSVLHSTVRTVLSVNLEDRSIQFAWKALFPALVTKKEMDAAFKSRFTEFAQTCKGRALVLKKPEVNSVYIGTFGDIFYYSLKNKEGKKLKAEAEKVHQEKKLEGIKFSWGEKEF</sequence>
<feature type="compositionally biased region" description="Low complexity" evidence="1">
    <location>
        <begin position="28"/>
        <end position="38"/>
    </location>
</feature>
<evidence type="ECO:0000256" key="1">
    <source>
        <dbReference type="SAM" id="MobiDB-lite"/>
    </source>
</evidence>
<dbReference type="Proteomes" id="UP000799536">
    <property type="component" value="Unassembled WGS sequence"/>
</dbReference>
<reference evidence="2" key="1">
    <citation type="journal article" date="2020" name="Stud. Mycol.">
        <title>101 Dothideomycetes genomes: a test case for predicting lifestyles and emergence of pathogens.</title>
        <authorList>
            <person name="Haridas S."/>
            <person name="Albert R."/>
            <person name="Binder M."/>
            <person name="Bloem J."/>
            <person name="Labutti K."/>
            <person name="Salamov A."/>
            <person name="Andreopoulos B."/>
            <person name="Baker S."/>
            <person name="Barry K."/>
            <person name="Bills G."/>
            <person name="Bluhm B."/>
            <person name="Cannon C."/>
            <person name="Castanera R."/>
            <person name="Culley D."/>
            <person name="Daum C."/>
            <person name="Ezra D."/>
            <person name="Gonzalez J."/>
            <person name="Henrissat B."/>
            <person name="Kuo A."/>
            <person name="Liang C."/>
            <person name="Lipzen A."/>
            <person name="Lutzoni F."/>
            <person name="Magnuson J."/>
            <person name="Mondo S."/>
            <person name="Nolan M."/>
            <person name="Ohm R."/>
            <person name="Pangilinan J."/>
            <person name="Park H.-J."/>
            <person name="Ramirez L."/>
            <person name="Alfaro M."/>
            <person name="Sun H."/>
            <person name="Tritt A."/>
            <person name="Yoshinaga Y."/>
            <person name="Zwiers L.-H."/>
            <person name="Turgeon B."/>
            <person name="Goodwin S."/>
            <person name="Spatafora J."/>
            <person name="Crous P."/>
            <person name="Grigoriev I."/>
        </authorList>
    </citation>
    <scope>NUCLEOTIDE SEQUENCE</scope>
    <source>
        <strain evidence="2">ATCC 74209</strain>
    </source>
</reference>
<dbReference type="AlphaFoldDB" id="A0A9P4MN90"/>
<evidence type="ECO:0000313" key="3">
    <source>
        <dbReference type="Proteomes" id="UP000799536"/>
    </source>
</evidence>
<gene>
    <name evidence="2" type="ORF">GQ43DRAFT_435747</name>
</gene>
<comment type="caution">
    <text evidence="2">The sequence shown here is derived from an EMBL/GenBank/DDBJ whole genome shotgun (WGS) entry which is preliminary data.</text>
</comment>
<name>A0A9P4MN90_9PLEO</name>
<accession>A0A9P4MN90</accession>
<dbReference type="EMBL" id="ML994332">
    <property type="protein sequence ID" value="KAF2196747.1"/>
    <property type="molecule type" value="Genomic_DNA"/>
</dbReference>
<feature type="compositionally biased region" description="Low complexity" evidence="1">
    <location>
        <begin position="8"/>
        <end position="17"/>
    </location>
</feature>
<keyword evidence="3" id="KW-1185">Reference proteome</keyword>
<evidence type="ECO:0000313" key="2">
    <source>
        <dbReference type="EMBL" id="KAF2196747.1"/>
    </source>
</evidence>
<feature type="region of interest" description="Disordered" evidence="1">
    <location>
        <begin position="1"/>
        <end position="82"/>
    </location>
</feature>
<organism evidence="2 3">
    <name type="scientific">Delitschia confertaspora ATCC 74209</name>
    <dbReference type="NCBI Taxonomy" id="1513339"/>
    <lineage>
        <taxon>Eukaryota</taxon>
        <taxon>Fungi</taxon>
        <taxon>Dikarya</taxon>
        <taxon>Ascomycota</taxon>
        <taxon>Pezizomycotina</taxon>
        <taxon>Dothideomycetes</taxon>
        <taxon>Pleosporomycetidae</taxon>
        <taxon>Pleosporales</taxon>
        <taxon>Delitschiaceae</taxon>
        <taxon>Delitschia</taxon>
    </lineage>
</organism>
<proteinExistence type="predicted"/>
<protein>
    <submittedName>
        <fullName evidence="2">Uncharacterized protein</fullName>
    </submittedName>
</protein>